<name>A0A7T8KBJ8_CALRO</name>
<reference evidence="3" key="1">
    <citation type="submission" date="2021-01" db="EMBL/GenBank/DDBJ databases">
        <title>Caligus Genome Assembly.</title>
        <authorList>
            <person name="Gallardo-Escarate C."/>
        </authorList>
    </citation>
    <scope>NUCLEOTIDE SEQUENCE [LARGE SCALE GENOMIC DNA]</scope>
</reference>
<dbReference type="AlphaFoldDB" id="A0A7T8KBJ8"/>
<gene>
    <name evidence="2" type="ORF">FKW44_005152</name>
</gene>
<dbReference type="EMBL" id="CP045892">
    <property type="protein sequence ID" value="QQP52874.1"/>
    <property type="molecule type" value="Genomic_DNA"/>
</dbReference>
<feature type="compositionally biased region" description="Polar residues" evidence="1">
    <location>
        <begin position="1"/>
        <end position="17"/>
    </location>
</feature>
<dbReference type="Proteomes" id="UP000595437">
    <property type="component" value="Chromosome 3"/>
</dbReference>
<protein>
    <submittedName>
        <fullName evidence="2">Uncharacterized protein</fullName>
    </submittedName>
</protein>
<keyword evidence="3" id="KW-1185">Reference proteome</keyword>
<proteinExistence type="predicted"/>
<evidence type="ECO:0000256" key="1">
    <source>
        <dbReference type="SAM" id="MobiDB-lite"/>
    </source>
</evidence>
<sequence>MVENKANSTLTTLSTPSGRHRGGVRQYKKDVVAKACGRFRHHLEMIVVADGGYTEK</sequence>
<evidence type="ECO:0000313" key="3">
    <source>
        <dbReference type="Proteomes" id="UP000595437"/>
    </source>
</evidence>
<evidence type="ECO:0000313" key="2">
    <source>
        <dbReference type="EMBL" id="QQP52874.1"/>
    </source>
</evidence>
<organism evidence="2 3">
    <name type="scientific">Caligus rogercresseyi</name>
    <name type="common">Sea louse</name>
    <dbReference type="NCBI Taxonomy" id="217165"/>
    <lineage>
        <taxon>Eukaryota</taxon>
        <taxon>Metazoa</taxon>
        <taxon>Ecdysozoa</taxon>
        <taxon>Arthropoda</taxon>
        <taxon>Crustacea</taxon>
        <taxon>Multicrustacea</taxon>
        <taxon>Hexanauplia</taxon>
        <taxon>Copepoda</taxon>
        <taxon>Siphonostomatoida</taxon>
        <taxon>Caligidae</taxon>
        <taxon>Caligus</taxon>
    </lineage>
</organism>
<accession>A0A7T8KBJ8</accession>
<feature type="region of interest" description="Disordered" evidence="1">
    <location>
        <begin position="1"/>
        <end position="26"/>
    </location>
</feature>